<dbReference type="SUPFAM" id="SSF47473">
    <property type="entry name" value="EF-hand"/>
    <property type="match status" value="1"/>
</dbReference>
<feature type="coiled-coil region" evidence="4">
    <location>
        <begin position="932"/>
        <end position="963"/>
    </location>
</feature>
<dbReference type="SUPFAM" id="SSF143575">
    <property type="entry name" value="GAS2 domain-like"/>
    <property type="match status" value="1"/>
</dbReference>
<dbReference type="GO" id="GO:0005198">
    <property type="term" value="F:structural molecule activity"/>
    <property type="evidence" value="ECO:0007669"/>
    <property type="project" value="TreeGrafter"/>
</dbReference>
<dbReference type="GO" id="GO:0005882">
    <property type="term" value="C:intermediate filament"/>
    <property type="evidence" value="ECO:0007669"/>
    <property type="project" value="TreeGrafter"/>
</dbReference>
<dbReference type="InterPro" id="IPR002017">
    <property type="entry name" value="Spectrin_repeat"/>
</dbReference>
<dbReference type="EMBL" id="CAJNOQ010007626">
    <property type="protein sequence ID" value="CAF1174308.1"/>
    <property type="molecule type" value="Genomic_DNA"/>
</dbReference>
<evidence type="ECO:0000313" key="9">
    <source>
        <dbReference type="EMBL" id="CAF3938196.1"/>
    </source>
</evidence>
<dbReference type="PANTHER" id="PTHR23169:SF23">
    <property type="entry name" value="SHORT STOP, ISOFORM H"/>
    <property type="match status" value="1"/>
</dbReference>
<dbReference type="Pfam" id="PF02187">
    <property type="entry name" value="GAS2"/>
    <property type="match status" value="1"/>
</dbReference>
<accession>A0A814UEV4</accession>
<keyword evidence="4" id="KW-0175">Coiled coil</keyword>
<dbReference type="Gene3D" id="1.20.58.60">
    <property type="match status" value="5"/>
</dbReference>
<feature type="compositionally biased region" description="Polar residues" evidence="5">
    <location>
        <begin position="1439"/>
        <end position="1462"/>
    </location>
</feature>
<dbReference type="InterPro" id="IPR018159">
    <property type="entry name" value="Spectrin/alpha-actinin"/>
</dbReference>
<feature type="region of interest" description="Disordered" evidence="5">
    <location>
        <begin position="1353"/>
        <end position="1481"/>
    </location>
</feature>
<name>A0A814UEV4_9BILA</name>
<feature type="coiled-coil region" evidence="4">
    <location>
        <begin position="451"/>
        <end position="497"/>
    </location>
</feature>
<dbReference type="SMART" id="SM00243">
    <property type="entry name" value="GAS2"/>
    <property type="match status" value="1"/>
</dbReference>
<evidence type="ECO:0000313" key="10">
    <source>
        <dbReference type="Proteomes" id="UP000663829"/>
    </source>
</evidence>
<evidence type="ECO:0000256" key="3">
    <source>
        <dbReference type="ARBA" id="ARBA00023212"/>
    </source>
</evidence>
<gene>
    <name evidence="8" type="ORF">GPM918_LOCUS22353</name>
    <name evidence="9" type="ORF">SRO942_LOCUS22351</name>
</gene>
<evidence type="ECO:0000313" key="8">
    <source>
        <dbReference type="EMBL" id="CAF1174308.1"/>
    </source>
</evidence>
<protein>
    <submittedName>
        <fullName evidence="8">Uncharacterized protein</fullName>
    </submittedName>
</protein>
<dbReference type="EMBL" id="CAJOBC010007626">
    <property type="protein sequence ID" value="CAF3938196.1"/>
    <property type="molecule type" value="Genomic_DNA"/>
</dbReference>
<dbReference type="GO" id="GO:0045104">
    <property type="term" value="P:intermediate filament cytoskeleton organization"/>
    <property type="evidence" value="ECO:0007669"/>
    <property type="project" value="InterPro"/>
</dbReference>
<keyword evidence="2" id="KW-0963">Cytoplasm</keyword>
<dbReference type="GO" id="GO:0005737">
    <property type="term" value="C:cytoplasm"/>
    <property type="evidence" value="ECO:0007669"/>
    <property type="project" value="TreeGrafter"/>
</dbReference>
<evidence type="ECO:0000259" key="6">
    <source>
        <dbReference type="PROSITE" id="PS50222"/>
    </source>
</evidence>
<reference evidence="8" key="1">
    <citation type="submission" date="2021-02" db="EMBL/GenBank/DDBJ databases">
        <authorList>
            <person name="Nowell W R."/>
        </authorList>
    </citation>
    <scope>NUCLEOTIDE SEQUENCE</scope>
</reference>
<dbReference type="PROSITE" id="PS51460">
    <property type="entry name" value="GAR"/>
    <property type="match status" value="1"/>
</dbReference>
<dbReference type="InterPro" id="IPR036534">
    <property type="entry name" value="GAR_dom_sf"/>
</dbReference>
<dbReference type="Proteomes" id="UP000681722">
    <property type="component" value="Unassembled WGS sequence"/>
</dbReference>
<dbReference type="Gene3D" id="3.30.920.20">
    <property type="entry name" value="Gas2-like domain"/>
    <property type="match status" value="1"/>
</dbReference>
<dbReference type="GO" id="GO:0042060">
    <property type="term" value="P:wound healing"/>
    <property type="evidence" value="ECO:0007669"/>
    <property type="project" value="TreeGrafter"/>
</dbReference>
<evidence type="ECO:0000256" key="1">
    <source>
        <dbReference type="ARBA" id="ARBA00004245"/>
    </source>
</evidence>
<feature type="non-terminal residue" evidence="8">
    <location>
        <position position="1481"/>
    </location>
</feature>
<dbReference type="PROSITE" id="PS50222">
    <property type="entry name" value="EF_HAND_2"/>
    <property type="match status" value="1"/>
</dbReference>
<organism evidence="8 10">
    <name type="scientific">Didymodactylos carnosus</name>
    <dbReference type="NCBI Taxonomy" id="1234261"/>
    <lineage>
        <taxon>Eukaryota</taxon>
        <taxon>Metazoa</taxon>
        <taxon>Spiralia</taxon>
        <taxon>Gnathifera</taxon>
        <taxon>Rotifera</taxon>
        <taxon>Eurotatoria</taxon>
        <taxon>Bdelloidea</taxon>
        <taxon>Philodinida</taxon>
        <taxon>Philodinidae</taxon>
        <taxon>Didymodactylos</taxon>
    </lineage>
</organism>
<feature type="domain" description="GAR" evidence="7">
    <location>
        <begin position="1196"/>
        <end position="1268"/>
    </location>
</feature>
<dbReference type="CDD" id="cd00176">
    <property type="entry name" value="SPEC"/>
    <property type="match status" value="2"/>
</dbReference>
<dbReference type="InterPro" id="IPR011992">
    <property type="entry name" value="EF-hand-dom_pair"/>
</dbReference>
<feature type="compositionally biased region" description="Polar residues" evidence="5">
    <location>
        <begin position="1421"/>
        <end position="1430"/>
    </location>
</feature>
<dbReference type="SMART" id="SM00150">
    <property type="entry name" value="SPEC"/>
    <property type="match status" value="6"/>
</dbReference>
<dbReference type="InterPro" id="IPR002048">
    <property type="entry name" value="EF_hand_dom"/>
</dbReference>
<dbReference type="GO" id="GO:0005886">
    <property type="term" value="C:plasma membrane"/>
    <property type="evidence" value="ECO:0007669"/>
    <property type="project" value="UniProtKB-SubCell"/>
</dbReference>
<comment type="subcellular location">
    <subcellularLocation>
        <location evidence="1">Cytoplasm</location>
        <location evidence="1">Cytoskeleton</location>
    </subcellularLocation>
</comment>
<dbReference type="GO" id="GO:0005509">
    <property type="term" value="F:calcium ion binding"/>
    <property type="evidence" value="ECO:0007669"/>
    <property type="project" value="InterPro"/>
</dbReference>
<evidence type="ECO:0000256" key="2">
    <source>
        <dbReference type="ARBA" id="ARBA00022490"/>
    </source>
</evidence>
<keyword evidence="3" id="KW-0206">Cytoskeleton</keyword>
<keyword evidence="10" id="KW-1185">Reference proteome</keyword>
<evidence type="ECO:0000259" key="7">
    <source>
        <dbReference type="PROSITE" id="PS51460"/>
    </source>
</evidence>
<dbReference type="InterPro" id="IPR003108">
    <property type="entry name" value="GAR_dom"/>
</dbReference>
<comment type="caution">
    <text evidence="8">The sequence shown here is derived from an EMBL/GenBank/DDBJ whole genome shotgun (WGS) entry which is preliminary data.</text>
</comment>
<feature type="coiled-coil region" evidence="4">
    <location>
        <begin position="397"/>
        <end position="424"/>
    </location>
</feature>
<feature type="domain" description="EF-hand" evidence="6">
    <location>
        <begin position="1121"/>
        <end position="1156"/>
    </location>
</feature>
<proteinExistence type="predicted"/>
<sequence>QRKVAIEQLQTNIQELYQLTNGDNQTNFIKELDEKLSTLNDQWHQINDHLENRDENLITMLTCSEIFWVNYNQLCNLIEEIKQELETIYPYSTSKDYIQIQQIKHNELKLKLSLNEPKLNETIHVHGEKLLELCQNDLDKDDIHRSIKELDHEWSDIKLKLDNCQLELETSMTKSIEFNKKLDNVSIWFDNIEQLAPFLRQDDESQLIVDESFEQIRTAKDHLDCKYLDIIHLQQDYTDILQKRSDDDYLPEIQMKQENIIHEQLSSIDAKWNQINEQIQERKTLLYETALNNQRISLVINDIYSSLTDCDSKVSKIGANGIVGDVKKLEMDISKLKMLINDIELISYDIEQLKETVNLSQNDNRHENIDDIQQSIVDITRKWDTLLKRSIEKYRLLELYLQQIQSIRDNLELLDKDLDNLNKRIVGFHLNAVGYETKNQNDKFNDLCLELSSNEQRLEKLFEQINLIKNDNNENNLTILTNLYEQLKLKFDQVQQNTLKKGQDITEISKSIELFHITLQKFIAWLTDTERQLNNLNPVCRGILPTILKQIDDHDQFQQMLNEYKEYLLNLQKLGTHLKFTCPKQDCTLVKNLLLSVQQRWDKIIVRSKERTRELNKAYQEAKQFNNDCQELEQWFDLSIEKLAEQSTNKNENGELKQQLLKHKEFSRLLGTKQIPYDHIQRQGKKLMEISNRDNDRAKLNELCKRLKDKWAKLCTMSLERQRYIEHSLLLCGQCNDALQSLIEWLSSIEQSLRNDRVYGDIDTVINEIELHNIIENEFDIRTSEIESIKVTVRRLVSSSYDDAQSAEQQLLNLDHMWDEMYDLCKIKHDKLEIAYEYAQRFNKQTKELLDWIMKCEHYLKFTLSSGEITDYDQLNELNEKFEQYLQQYKEKEVSCIEIIELGQFILDKSHQDSILIIKQWLSVIKSRWMDLQRLTQQRKEKLKELKMNLDENENVINELNQWLEQINIPIDETEILPTISEQLNQLLDEQIRVNQNLYSRQNDIERLVQFYQPTNETLTTMPTTTTAYGKKVSKLKRPSARISALPQPTLITSPSQSNLSTTIQNPKVRTLVKKWTQLKTIGEQKQKRIQDAIEHEEALEQMQNFSFDKWRRRYIGWLRDNRARIMDIFRRLDRDRTGKISRDAFINGILQTNFETNRVEMEAVANHFYDKENFIDYREFFAALKPERELIRPVTDTERIKTEVNRQAALCQCSKKYEVQQVAEGRYRFGESQSLRLVRILRSTVMVRVGGGWTALDEFLVRHDPCRGMHVFNEFMETLAFTNANIPLTATAESSENLTGRLYYIQEDKETKGRTNYELHEHYSLRDGVSQTMSLFKPKIITIHRPSCILHPQQQQQLQARSAATTTPKSKDKSQRTSSTMSLNQDEVSSTASVDDLSSVASPDQTPIDQISDIDHSSSKQNGNNSSDGPNGVGGTLSHASSKDSILSEQSSNSTQRTSKLPVSINRLKKHSIPSSVTKP</sequence>
<dbReference type="PANTHER" id="PTHR23169">
    <property type="entry name" value="ENVOPLAKIN"/>
    <property type="match status" value="1"/>
</dbReference>
<dbReference type="SUPFAM" id="SSF46966">
    <property type="entry name" value="Spectrin repeat"/>
    <property type="match status" value="7"/>
</dbReference>
<dbReference type="Gene3D" id="1.10.238.10">
    <property type="entry name" value="EF-hand"/>
    <property type="match status" value="1"/>
</dbReference>
<dbReference type="InterPro" id="IPR043197">
    <property type="entry name" value="Plakin"/>
</dbReference>
<dbReference type="GO" id="GO:0008017">
    <property type="term" value="F:microtubule binding"/>
    <property type="evidence" value="ECO:0007669"/>
    <property type="project" value="InterPro"/>
</dbReference>
<dbReference type="OrthoDB" id="10016565at2759"/>
<evidence type="ECO:0000256" key="4">
    <source>
        <dbReference type="SAM" id="Coils"/>
    </source>
</evidence>
<feature type="compositionally biased region" description="Polar residues" evidence="5">
    <location>
        <begin position="1377"/>
        <end position="1394"/>
    </location>
</feature>
<evidence type="ECO:0000256" key="5">
    <source>
        <dbReference type="SAM" id="MobiDB-lite"/>
    </source>
</evidence>
<dbReference type="Pfam" id="PF00435">
    <property type="entry name" value="Spectrin"/>
    <property type="match status" value="4"/>
</dbReference>
<dbReference type="Proteomes" id="UP000663829">
    <property type="component" value="Unassembled WGS sequence"/>
</dbReference>